<feature type="compositionally biased region" description="Basic and acidic residues" evidence="9">
    <location>
        <begin position="419"/>
        <end position="428"/>
    </location>
</feature>
<dbReference type="FunFam" id="2.40.50.140:FF:000303">
    <property type="entry name" value="Protection of telomeres protein 1"/>
    <property type="match status" value="1"/>
</dbReference>
<proteinExistence type="inferred from homology"/>
<protein>
    <recommendedName>
        <fullName evidence="4">Protection of telomeres protein 1</fullName>
    </recommendedName>
</protein>
<keyword evidence="7" id="KW-0238">DNA-binding</keyword>
<dbReference type="CDD" id="cd04497">
    <property type="entry name" value="hPOT1_OB1_like"/>
    <property type="match status" value="1"/>
</dbReference>
<evidence type="ECO:0000313" key="11">
    <source>
        <dbReference type="EMBL" id="KAK4546278.1"/>
    </source>
</evidence>
<comment type="caution">
    <text evidence="11">The sequence shown here is derived from an EMBL/GenBank/DDBJ whole genome shotgun (WGS) entry which is preliminary data.</text>
</comment>
<dbReference type="Proteomes" id="UP001324427">
    <property type="component" value="Unassembled WGS sequence"/>
</dbReference>
<dbReference type="Pfam" id="PF02765">
    <property type="entry name" value="POT1"/>
    <property type="match status" value="1"/>
</dbReference>
<name>A0AAV9JLX2_9PEZI</name>
<keyword evidence="8" id="KW-0539">Nucleus</keyword>
<evidence type="ECO:0000313" key="12">
    <source>
        <dbReference type="Proteomes" id="UP001324427"/>
    </source>
</evidence>
<evidence type="ECO:0000256" key="2">
    <source>
        <dbReference type="ARBA" id="ARBA00004574"/>
    </source>
</evidence>
<dbReference type="GO" id="GO:0016233">
    <property type="term" value="P:telomere capping"/>
    <property type="evidence" value="ECO:0007669"/>
    <property type="project" value="TreeGrafter"/>
</dbReference>
<dbReference type="Pfam" id="PF16686">
    <property type="entry name" value="POT1PC"/>
    <property type="match status" value="1"/>
</dbReference>
<keyword evidence="12" id="KW-1185">Reference proteome</keyword>
<comment type="subcellular location">
    <subcellularLocation>
        <location evidence="2">Chromosome</location>
        <location evidence="2">Telomere</location>
    </subcellularLocation>
    <subcellularLocation>
        <location evidence="1">Nucleus</location>
    </subcellularLocation>
</comment>
<dbReference type="GO" id="GO:0098505">
    <property type="term" value="F:G-rich strand telomeric DNA binding"/>
    <property type="evidence" value="ECO:0007669"/>
    <property type="project" value="TreeGrafter"/>
</dbReference>
<dbReference type="SMART" id="SM00976">
    <property type="entry name" value="Telo_bind"/>
    <property type="match status" value="1"/>
</dbReference>
<reference evidence="11 12" key="1">
    <citation type="submission" date="2021-11" db="EMBL/GenBank/DDBJ databases">
        <title>Black yeast isolated from Biological Soil Crust.</title>
        <authorList>
            <person name="Kurbessoian T."/>
        </authorList>
    </citation>
    <scope>NUCLEOTIDE SEQUENCE [LARGE SCALE GENOMIC DNA]</scope>
    <source>
        <strain evidence="11 12">CCFEE 5522</strain>
    </source>
</reference>
<evidence type="ECO:0000256" key="7">
    <source>
        <dbReference type="ARBA" id="ARBA00023125"/>
    </source>
</evidence>
<evidence type="ECO:0000256" key="3">
    <source>
        <dbReference type="ARBA" id="ARBA00008442"/>
    </source>
</evidence>
<sequence length="635" mass="71697">MAPPKGFIDLAAAYSTSDGTFVNIIGAVVDLMPIARTRSNEYMITFKLLDQRLRDSAYGSQGLTVRFFNADQRLLPKVGAHADIVLLRQIKIMPFNNQPIALSNYQTSVLVFPAAAIPDPSFSIAYQGTSRLNSLGVPAAVGKLTLEEQAYVIELKAQLSSTIAQIQIPAALAAPAAPAAPATPAADQSRKRDPHMPLPTFRYAEKAKEQSGLGPKFQLVKELRHQKFADICAQVVKKFPNQFGTCELYVTDYTENKDMWYYTPPEEETAAQRDGDEYGYSGIQKKTWPGPYGWLVLKVNLKDPHAHFANRNVEEGDIVLLRNVKMKIMREGAKLEGDIWPDTRNPEKVLVLKMSYEKREINELLARKESYWAARKAKEPRQQQQDELPKRSAAEKKRQKKQRQQERALARVGVTEGSRNMKRDDGTNKHVRCSTEEAVPSSVRDILDPDNVRHTAKLRGRTQIIPFINAKYRAKVRVVDFEPKAIEDFAVLPLPEEDEGSSPIDAMHWDASPKYEWFLQLLLEEAGTPGTTAGGKKEQMWIGLAHEEAQYLLGRDMDDPQDLRSNPQLLAKLKEKLCILWGNLEEKRADEPLSNRSFECCVMEYGIELDDSDPEKKSVPFGYQKLFRMFGTTIL</sequence>
<evidence type="ECO:0000256" key="9">
    <source>
        <dbReference type="SAM" id="MobiDB-lite"/>
    </source>
</evidence>
<dbReference type="PANTHER" id="PTHR14513:SF0">
    <property type="entry name" value="PROTECTION OF TELOMERES PROTEIN 1"/>
    <property type="match status" value="1"/>
</dbReference>
<comment type="similarity">
    <text evidence="3">Belongs to the telombin family.</text>
</comment>
<dbReference type="GO" id="GO:0000783">
    <property type="term" value="C:nuclear telomere cap complex"/>
    <property type="evidence" value="ECO:0007669"/>
    <property type="project" value="TreeGrafter"/>
</dbReference>
<evidence type="ECO:0000259" key="10">
    <source>
        <dbReference type="SMART" id="SM00976"/>
    </source>
</evidence>
<feature type="compositionally biased region" description="Basic and acidic residues" evidence="9">
    <location>
        <begin position="387"/>
        <end position="396"/>
    </location>
</feature>
<keyword evidence="5" id="KW-0158">Chromosome</keyword>
<dbReference type="AlphaFoldDB" id="A0AAV9JLX2"/>
<organism evidence="11 12">
    <name type="scientific">Oleoguttula mirabilis</name>
    <dbReference type="NCBI Taxonomy" id="1507867"/>
    <lineage>
        <taxon>Eukaryota</taxon>
        <taxon>Fungi</taxon>
        <taxon>Dikarya</taxon>
        <taxon>Ascomycota</taxon>
        <taxon>Pezizomycotina</taxon>
        <taxon>Dothideomycetes</taxon>
        <taxon>Dothideomycetidae</taxon>
        <taxon>Mycosphaerellales</taxon>
        <taxon>Teratosphaeriaceae</taxon>
        <taxon>Oleoguttula</taxon>
    </lineage>
</organism>
<dbReference type="Gene3D" id="2.40.50.140">
    <property type="entry name" value="Nucleic acid-binding proteins"/>
    <property type="match status" value="2"/>
</dbReference>
<dbReference type="EMBL" id="JAVFHQ010000015">
    <property type="protein sequence ID" value="KAK4546278.1"/>
    <property type="molecule type" value="Genomic_DNA"/>
</dbReference>
<feature type="region of interest" description="Disordered" evidence="9">
    <location>
        <begin position="375"/>
        <end position="410"/>
    </location>
</feature>
<dbReference type="PANTHER" id="PTHR14513">
    <property type="entry name" value="PROTECTION OF TELOMERES 1"/>
    <property type="match status" value="1"/>
</dbReference>
<accession>A0AAV9JLX2</accession>
<dbReference type="InterPro" id="IPR011564">
    <property type="entry name" value="Telomer_end-bd_POT1/Cdc13"/>
</dbReference>
<feature type="region of interest" description="Disordered" evidence="9">
    <location>
        <begin position="418"/>
        <end position="437"/>
    </location>
</feature>
<feature type="domain" description="Telomeric single stranded DNA binding POT1/Cdc13" evidence="10">
    <location>
        <begin position="7"/>
        <end position="140"/>
    </location>
</feature>
<dbReference type="GO" id="GO:0032210">
    <property type="term" value="P:regulation of telomere maintenance via telomerase"/>
    <property type="evidence" value="ECO:0007669"/>
    <property type="project" value="TreeGrafter"/>
</dbReference>
<dbReference type="InterPro" id="IPR028389">
    <property type="entry name" value="POT1"/>
</dbReference>
<gene>
    <name evidence="11" type="ORF">LTR36_001955</name>
</gene>
<dbReference type="GO" id="GO:0010521">
    <property type="term" value="F:telomerase inhibitor activity"/>
    <property type="evidence" value="ECO:0007669"/>
    <property type="project" value="TreeGrafter"/>
</dbReference>
<dbReference type="InterPro" id="IPR032042">
    <property type="entry name" value="POT1PC"/>
</dbReference>
<keyword evidence="6" id="KW-0779">Telomere</keyword>
<evidence type="ECO:0000256" key="1">
    <source>
        <dbReference type="ARBA" id="ARBA00004123"/>
    </source>
</evidence>
<evidence type="ECO:0000256" key="6">
    <source>
        <dbReference type="ARBA" id="ARBA00022895"/>
    </source>
</evidence>
<evidence type="ECO:0000256" key="4">
    <source>
        <dbReference type="ARBA" id="ARBA00015253"/>
    </source>
</evidence>
<dbReference type="SUPFAM" id="SSF50249">
    <property type="entry name" value="Nucleic acid-binding proteins"/>
    <property type="match status" value="2"/>
</dbReference>
<evidence type="ECO:0000256" key="8">
    <source>
        <dbReference type="ARBA" id="ARBA00023242"/>
    </source>
</evidence>
<dbReference type="InterPro" id="IPR012340">
    <property type="entry name" value="NA-bd_OB-fold"/>
</dbReference>
<evidence type="ECO:0000256" key="5">
    <source>
        <dbReference type="ARBA" id="ARBA00022454"/>
    </source>
</evidence>